<feature type="domain" description="Serine aminopeptidase S33" evidence="3">
    <location>
        <begin position="187"/>
        <end position="417"/>
    </location>
</feature>
<feature type="chain" id="PRO_5025673572" evidence="2">
    <location>
        <begin position="20"/>
        <end position="455"/>
    </location>
</feature>
<dbReference type="AlphaFoldDB" id="A0A6B3QZ05"/>
<keyword evidence="5" id="KW-1185">Reference proteome</keyword>
<reference evidence="4 5" key="1">
    <citation type="submission" date="2020-02" db="EMBL/GenBank/DDBJ databases">
        <title>Flavobacteriaceae Psychroflexus bacterium YR1-1, complete genome.</title>
        <authorList>
            <person name="Li Y."/>
            <person name="Wu S."/>
        </authorList>
    </citation>
    <scope>NUCLEOTIDE SEQUENCE [LARGE SCALE GENOMIC DNA]</scope>
    <source>
        <strain evidence="4 5">YR1-1</strain>
    </source>
</reference>
<evidence type="ECO:0000313" key="5">
    <source>
        <dbReference type="Proteomes" id="UP000478505"/>
    </source>
</evidence>
<gene>
    <name evidence="4" type="ORF">G3567_05125</name>
</gene>
<dbReference type="Pfam" id="PF12146">
    <property type="entry name" value="Hydrolase_4"/>
    <property type="match status" value="1"/>
</dbReference>
<name>A0A6B3QZ05_9FLAO</name>
<accession>A0A6B3QZ05</accession>
<dbReference type="InterPro" id="IPR002471">
    <property type="entry name" value="Pept_S9_AS"/>
</dbReference>
<dbReference type="PROSITE" id="PS00708">
    <property type="entry name" value="PRO_ENDOPEP_SER"/>
    <property type="match status" value="1"/>
</dbReference>
<evidence type="ECO:0000313" key="4">
    <source>
        <dbReference type="EMBL" id="NEV93533.1"/>
    </source>
</evidence>
<dbReference type="GO" id="GO:0004252">
    <property type="term" value="F:serine-type endopeptidase activity"/>
    <property type="evidence" value="ECO:0007669"/>
    <property type="project" value="InterPro"/>
</dbReference>
<dbReference type="SUPFAM" id="SSF53474">
    <property type="entry name" value="alpha/beta-Hydrolases"/>
    <property type="match status" value="1"/>
</dbReference>
<protein>
    <submittedName>
        <fullName evidence="4">Alpha/beta hydrolase</fullName>
    </submittedName>
</protein>
<keyword evidence="1 4" id="KW-0378">Hydrolase</keyword>
<evidence type="ECO:0000256" key="2">
    <source>
        <dbReference type="SAM" id="SignalP"/>
    </source>
</evidence>
<keyword evidence="2" id="KW-0732">Signal</keyword>
<comment type="caution">
    <text evidence="4">The sequence shown here is derived from an EMBL/GenBank/DDBJ whole genome shotgun (WGS) entry which is preliminary data.</text>
</comment>
<feature type="signal peptide" evidence="2">
    <location>
        <begin position="1"/>
        <end position="19"/>
    </location>
</feature>
<sequence>MKVIYISLLIVLCSISSHAQDISGDWTGELKFEGYTLDLNFKIYKKEGDYASLLSVPAQSLNDYKSTSTSLTDSIVRIELQPLGIKYQGTWSAKDTIVGEFFQNGMLLKLNLIRGQSQLNRPQEPQPPFAYEVEEVVFRNEADSINLSGTLTLPKTGGPFPVVILISGSGPQDRNSTIMGHKPFLLLADELTQSGVGVLRFDERGVGQSEGDFKQASLDDFVKDVTYAFDFLKNRPEIDSSQIGLLGHSIGGIIAPRVAIEKNVSFLILLASPGIRGDELMLKQRADFLKLRGIDEAQIEESNAIFKATYEFINTTSAVGKPLKTEIMRFLATQYAEELMDKQRAVLVDQISSNEFIGLLRNRPAQYLEKVDCPVLAIGGSKDFQVSSTENLEAIQLKVSQGGNTRVETREFEGLNHLLQESDTGDVSEYAALEQTMSPRVLDYIKTWLTKTLDK</sequence>
<dbReference type="InterPro" id="IPR053145">
    <property type="entry name" value="AB_hydrolase_Est10"/>
</dbReference>
<dbReference type="RefSeq" id="WP_164004243.1">
    <property type="nucleotide sequence ID" value="NZ_JAAIKD010000002.1"/>
</dbReference>
<evidence type="ECO:0000259" key="3">
    <source>
        <dbReference type="Pfam" id="PF12146"/>
    </source>
</evidence>
<dbReference type="InterPro" id="IPR029058">
    <property type="entry name" value="AB_hydrolase_fold"/>
</dbReference>
<dbReference type="GO" id="GO:0052689">
    <property type="term" value="F:carboxylic ester hydrolase activity"/>
    <property type="evidence" value="ECO:0007669"/>
    <property type="project" value="TreeGrafter"/>
</dbReference>
<dbReference type="EMBL" id="JAAIKD010000002">
    <property type="protein sequence ID" value="NEV93533.1"/>
    <property type="molecule type" value="Genomic_DNA"/>
</dbReference>
<dbReference type="InterPro" id="IPR022742">
    <property type="entry name" value="Hydrolase_4"/>
</dbReference>
<proteinExistence type="predicted"/>
<dbReference type="PANTHER" id="PTHR43265">
    <property type="entry name" value="ESTERASE ESTD"/>
    <property type="match status" value="1"/>
</dbReference>
<dbReference type="GO" id="GO:0006508">
    <property type="term" value="P:proteolysis"/>
    <property type="evidence" value="ECO:0007669"/>
    <property type="project" value="InterPro"/>
</dbReference>
<evidence type="ECO:0000256" key="1">
    <source>
        <dbReference type="ARBA" id="ARBA00022801"/>
    </source>
</evidence>
<organism evidence="4 5">
    <name type="scientific">Psychroflexus aurantiacus</name>
    <dbReference type="NCBI Taxonomy" id="2709310"/>
    <lineage>
        <taxon>Bacteria</taxon>
        <taxon>Pseudomonadati</taxon>
        <taxon>Bacteroidota</taxon>
        <taxon>Flavobacteriia</taxon>
        <taxon>Flavobacteriales</taxon>
        <taxon>Flavobacteriaceae</taxon>
        <taxon>Psychroflexus</taxon>
    </lineage>
</organism>
<dbReference type="Gene3D" id="3.40.50.1820">
    <property type="entry name" value="alpha/beta hydrolase"/>
    <property type="match status" value="1"/>
</dbReference>
<dbReference type="Proteomes" id="UP000478505">
    <property type="component" value="Unassembled WGS sequence"/>
</dbReference>
<dbReference type="PANTHER" id="PTHR43265:SF1">
    <property type="entry name" value="ESTERASE ESTD"/>
    <property type="match status" value="1"/>
</dbReference>